<comment type="caution">
    <text evidence="2">The sequence shown here is derived from an EMBL/GenBank/DDBJ whole genome shotgun (WGS) entry which is preliminary data.</text>
</comment>
<name>A0A250XL13_9CHLO</name>
<dbReference type="AlphaFoldDB" id="A0A250XL13"/>
<feature type="compositionally biased region" description="Basic and acidic residues" evidence="1">
    <location>
        <begin position="260"/>
        <end position="269"/>
    </location>
</feature>
<evidence type="ECO:0000256" key="1">
    <source>
        <dbReference type="SAM" id="MobiDB-lite"/>
    </source>
</evidence>
<feature type="region of interest" description="Disordered" evidence="1">
    <location>
        <begin position="162"/>
        <end position="293"/>
    </location>
</feature>
<evidence type="ECO:0008006" key="4">
    <source>
        <dbReference type="Google" id="ProtNLM"/>
    </source>
</evidence>
<feature type="compositionally biased region" description="Basic and acidic residues" evidence="1">
    <location>
        <begin position="172"/>
        <end position="185"/>
    </location>
</feature>
<dbReference type="EMBL" id="BEGY01000105">
    <property type="protein sequence ID" value="GAX83716.1"/>
    <property type="molecule type" value="Genomic_DNA"/>
</dbReference>
<dbReference type="Proteomes" id="UP000232323">
    <property type="component" value="Unassembled WGS sequence"/>
</dbReference>
<organism evidence="2 3">
    <name type="scientific">Chlamydomonas eustigma</name>
    <dbReference type="NCBI Taxonomy" id="1157962"/>
    <lineage>
        <taxon>Eukaryota</taxon>
        <taxon>Viridiplantae</taxon>
        <taxon>Chlorophyta</taxon>
        <taxon>core chlorophytes</taxon>
        <taxon>Chlorophyceae</taxon>
        <taxon>CS clade</taxon>
        <taxon>Chlamydomonadales</taxon>
        <taxon>Chlamydomonadaceae</taxon>
        <taxon>Chlamydomonas</taxon>
    </lineage>
</organism>
<evidence type="ECO:0000313" key="3">
    <source>
        <dbReference type="Proteomes" id="UP000232323"/>
    </source>
</evidence>
<sequence length="293" mass="32190">MFKRRDWLHTKGADGGHTGNSDSDSDDDSNVLSPSHGLEENEVLSYESDENELSEDEGQELEGPRDSEEEEDVTAEDVIRIWTNPDPDVHKFKGIPLRCVACKALLLNRTTYMEHVSSKAHNRKIKGLDPQDQALQLATESLAGDEEEAETHMERLERMRMLATGSIGGKDTSSKEGVRTGHEYESSSDEGEGDVDRKSVVKVRSSKLRSEVLKGAGLTTSNEHVPVSAVDSGPAISNGENRRVPGHSRKRPGKRQRAALKAEGKDPSTGKRFKARKKAEEPEGDLANGKHKA</sequence>
<dbReference type="InterPro" id="IPR036236">
    <property type="entry name" value="Znf_C2H2_sf"/>
</dbReference>
<feature type="compositionally biased region" description="Basic and acidic residues" evidence="1">
    <location>
        <begin position="1"/>
        <end position="14"/>
    </location>
</feature>
<proteinExistence type="predicted"/>
<dbReference type="SUPFAM" id="SSF57667">
    <property type="entry name" value="beta-beta-alpha zinc fingers"/>
    <property type="match status" value="1"/>
</dbReference>
<protein>
    <recommendedName>
        <fullName evidence="4">U1-type domain-containing protein</fullName>
    </recommendedName>
</protein>
<feature type="compositionally biased region" description="Basic residues" evidence="1">
    <location>
        <begin position="244"/>
        <end position="258"/>
    </location>
</feature>
<evidence type="ECO:0000313" key="2">
    <source>
        <dbReference type="EMBL" id="GAX83716.1"/>
    </source>
</evidence>
<dbReference type="OrthoDB" id="552061at2759"/>
<keyword evidence="3" id="KW-1185">Reference proteome</keyword>
<gene>
    <name evidence="2" type="ORF">CEUSTIGMA_g11141.t1</name>
</gene>
<feature type="compositionally biased region" description="Acidic residues" evidence="1">
    <location>
        <begin position="47"/>
        <end position="60"/>
    </location>
</feature>
<accession>A0A250XL13</accession>
<reference evidence="2 3" key="1">
    <citation type="submission" date="2017-08" db="EMBL/GenBank/DDBJ databases">
        <title>Acidophilic green algal genome provides insights into adaptation to an acidic environment.</title>
        <authorList>
            <person name="Hirooka S."/>
            <person name="Hirose Y."/>
            <person name="Kanesaki Y."/>
            <person name="Higuchi S."/>
            <person name="Fujiwara T."/>
            <person name="Onuma R."/>
            <person name="Era A."/>
            <person name="Ohbayashi R."/>
            <person name="Uzuka A."/>
            <person name="Nozaki H."/>
            <person name="Yoshikawa H."/>
            <person name="Miyagishima S.Y."/>
        </authorList>
    </citation>
    <scope>NUCLEOTIDE SEQUENCE [LARGE SCALE GENOMIC DNA]</scope>
    <source>
        <strain evidence="2 3">NIES-2499</strain>
    </source>
</reference>
<feature type="region of interest" description="Disordered" evidence="1">
    <location>
        <begin position="1"/>
        <end position="75"/>
    </location>
</feature>